<feature type="transmembrane region" description="Helical" evidence="1">
    <location>
        <begin position="260"/>
        <end position="278"/>
    </location>
</feature>
<proteinExistence type="predicted"/>
<keyword evidence="1" id="KW-0812">Transmembrane</keyword>
<evidence type="ECO:0000313" key="3">
    <source>
        <dbReference type="Proteomes" id="UP000183613"/>
    </source>
</evidence>
<organism evidence="2 3">
    <name type="scientific">Pseudomonas deceptionensis</name>
    <dbReference type="NCBI Taxonomy" id="882211"/>
    <lineage>
        <taxon>Bacteria</taxon>
        <taxon>Pseudomonadati</taxon>
        <taxon>Pseudomonadota</taxon>
        <taxon>Gammaproteobacteria</taxon>
        <taxon>Pseudomonadales</taxon>
        <taxon>Pseudomonadaceae</taxon>
        <taxon>Pseudomonas</taxon>
    </lineage>
</organism>
<dbReference type="EMBL" id="FNUD01000002">
    <property type="protein sequence ID" value="SEE61517.1"/>
    <property type="molecule type" value="Genomic_DNA"/>
</dbReference>
<sequence length="425" mass="46912">MRYERFMRRSLVPLTISRVMPYFGITFLLALVAHKHASDLALMSYVLAIFSVVAVMLSMSLGATGNLIAEHSDDIQEKTYLFRGGFSVSLIMAVVSLLIGFVILAWIADFPGAQMNVNKVHALAAIYIGAIPVLVINTFLQFFHEANGDARACSIIRSGATVCAGLYLGVAFHAAGTESFIYWAVGYFLFGEVLLLLCLLRLSWRRNFDFYPMYCTRTTQSIIRLGFPIAFGLAGQKLYFYLLNEKLATEASAQVAQLSVYMSVVGLFMIPVIAYCQAHSLYISRHAEQRLASYVKGQLGLSILIVLLLGVLSVAGRSLFFWLGETIVTFDRDAFISVSCLLASGSVLSLSTSHLRGLRDTLAPQLMMNMVMLSVLIPIIYFANVGNVDIHFYLRLQSAGLLVGCICLQLRIRHRHVVAAKPATV</sequence>
<evidence type="ECO:0000256" key="1">
    <source>
        <dbReference type="SAM" id="Phobius"/>
    </source>
</evidence>
<dbReference type="AlphaFoldDB" id="A0A0J6GB29"/>
<feature type="transmembrane region" description="Helical" evidence="1">
    <location>
        <begin position="299"/>
        <end position="322"/>
    </location>
</feature>
<keyword evidence="3" id="KW-1185">Reference proteome</keyword>
<protein>
    <submittedName>
        <fullName evidence="2">Na+-driven multidrug efflux pump</fullName>
    </submittedName>
</protein>
<gene>
    <name evidence="2" type="ORF">SAMN04489800_1452</name>
</gene>
<feature type="transmembrane region" description="Helical" evidence="1">
    <location>
        <begin position="45"/>
        <end position="68"/>
    </location>
</feature>
<reference evidence="2" key="1">
    <citation type="submission" date="2016-10" db="EMBL/GenBank/DDBJ databases">
        <authorList>
            <person name="Varghese N."/>
            <person name="Submissions S."/>
        </authorList>
    </citation>
    <scope>NUCLEOTIDE SEQUENCE [LARGE SCALE GENOMIC DNA]</scope>
    <source>
        <strain evidence="2">LMG 25555</strain>
    </source>
</reference>
<feature type="transmembrane region" description="Helical" evidence="1">
    <location>
        <begin position="80"/>
        <end position="108"/>
    </location>
</feature>
<comment type="caution">
    <text evidence="2">The sequence shown here is derived from an EMBL/GenBank/DDBJ whole genome shotgun (WGS) entry which is preliminary data.</text>
</comment>
<feature type="transmembrane region" description="Helical" evidence="1">
    <location>
        <begin position="12"/>
        <end position="33"/>
    </location>
</feature>
<feature type="transmembrane region" description="Helical" evidence="1">
    <location>
        <begin position="180"/>
        <end position="200"/>
    </location>
</feature>
<accession>A0A0J6GB29</accession>
<feature type="transmembrane region" description="Helical" evidence="1">
    <location>
        <begin position="221"/>
        <end position="240"/>
    </location>
</feature>
<dbReference type="PATRIC" id="fig|882211.3.peg.1602"/>
<feature type="transmembrane region" description="Helical" evidence="1">
    <location>
        <begin position="155"/>
        <end position="174"/>
    </location>
</feature>
<keyword evidence="1" id="KW-1133">Transmembrane helix</keyword>
<dbReference type="Proteomes" id="UP000183613">
    <property type="component" value="Unassembled WGS sequence"/>
</dbReference>
<name>A0A0J6GB29_PSEDM</name>
<feature type="transmembrane region" description="Helical" evidence="1">
    <location>
        <begin position="120"/>
        <end position="143"/>
    </location>
</feature>
<keyword evidence="1" id="KW-0472">Membrane</keyword>
<feature type="transmembrane region" description="Helical" evidence="1">
    <location>
        <begin position="367"/>
        <end position="386"/>
    </location>
</feature>
<evidence type="ECO:0000313" key="2">
    <source>
        <dbReference type="EMBL" id="SEE61517.1"/>
    </source>
</evidence>